<protein>
    <recommendedName>
        <fullName evidence="5">HTH tetR-type domain-containing protein</fullName>
    </recommendedName>
</protein>
<reference evidence="6 7" key="1">
    <citation type="submission" date="2017-04" db="EMBL/GenBank/DDBJ databases">
        <title>Whole genome sequence of Bdellovibrio bacteriovorus strain SSB218315.</title>
        <authorList>
            <person name="Oyedara O."/>
            <person name="Rodriguez-Perez M.A."/>
        </authorList>
    </citation>
    <scope>NUCLEOTIDE SEQUENCE [LARGE SCALE GENOMIC DNA]</scope>
    <source>
        <strain evidence="6 7">SSB218315</strain>
    </source>
</reference>
<dbReference type="GO" id="GO:0000976">
    <property type="term" value="F:transcription cis-regulatory region binding"/>
    <property type="evidence" value="ECO:0007669"/>
    <property type="project" value="TreeGrafter"/>
</dbReference>
<evidence type="ECO:0000259" key="5">
    <source>
        <dbReference type="PROSITE" id="PS50977"/>
    </source>
</evidence>
<dbReference type="Gene3D" id="1.10.357.10">
    <property type="entry name" value="Tetracycline Repressor, domain 2"/>
    <property type="match status" value="1"/>
</dbReference>
<gene>
    <name evidence="6" type="ORF">B9G79_05280</name>
</gene>
<keyword evidence="2 4" id="KW-0238">DNA-binding</keyword>
<dbReference type="PANTHER" id="PTHR30055">
    <property type="entry name" value="HTH-TYPE TRANSCRIPTIONAL REGULATOR RUTR"/>
    <property type="match status" value="1"/>
</dbReference>
<evidence type="ECO:0000313" key="6">
    <source>
        <dbReference type="EMBL" id="ASD63021.1"/>
    </source>
</evidence>
<dbReference type="InterPro" id="IPR009057">
    <property type="entry name" value="Homeodomain-like_sf"/>
</dbReference>
<dbReference type="GO" id="GO:0003700">
    <property type="term" value="F:DNA-binding transcription factor activity"/>
    <property type="evidence" value="ECO:0007669"/>
    <property type="project" value="TreeGrafter"/>
</dbReference>
<keyword evidence="1" id="KW-0805">Transcription regulation</keyword>
<sequence length="164" mass="17994">MATAGIASEEGVHAIRLSKVSAAAGVTKGALFHHFVNREALIAAMASYLMDHLDAEIDQLIEKDTQEYVVFTRAYIQATLNMESEFGKAFSTLLLAEPSVVSISSDWFVGRMKKHVKTDSDPSLEVVRYAADGAWLAAVTNYNPKMDLAKVRKRLIAMTEVKGD</sequence>
<evidence type="ECO:0000256" key="4">
    <source>
        <dbReference type="PROSITE-ProRule" id="PRU00335"/>
    </source>
</evidence>
<dbReference type="InterPro" id="IPR050109">
    <property type="entry name" value="HTH-type_TetR-like_transc_reg"/>
</dbReference>
<accession>A0A1Z3N6H9</accession>
<dbReference type="PROSITE" id="PS50977">
    <property type="entry name" value="HTH_TETR_2"/>
    <property type="match status" value="1"/>
</dbReference>
<evidence type="ECO:0000313" key="7">
    <source>
        <dbReference type="Proteomes" id="UP000197003"/>
    </source>
</evidence>
<proteinExistence type="predicted"/>
<keyword evidence="3" id="KW-0804">Transcription</keyword>
<dbReference type="SUPFAM" id="SSF46689">
    <property type="entry name" value="Homeodomain-like"/>
    <property type="match status" value="1"/>
</dbReference>
<feature type="DNA-binding region" description="H-T-H motif" evidence="4">
    <location>
        <begin position="16"/>
        <end position="35"/>
    </location>
</feature>
<evidence type="ECO:0000256" key="2">
    <source>
        <dbReference type="ARBA" id="ARBA00023125"/>
    </source>
</evidence>
<feature type="domain" description="HTH tetR-type" evidence="5">
    <location>
        <begin position="1"/>
        <end position="53"/>
    </location>
</feature>
<dbReference type="EMBL" id="CP020946">
    <property type="protein sequence ID" value="ASD63021.1"/>
    <property type="molecule type" value="Genomic_DNA"/>
</dbReference>
<dbReference type="InterPro" id="IPR041479">
    <property type="entry name" value="TetR_CgmR_C"/>
</dbReference>
<name>A0A1Z3N6H9_BDEBC</name>
<evidence type="ECO:0000256" key="3">
    <source>
        <dbReference type="ARBA" id="ARBA00023163"/>
    </source>
</evidence>
<evidence type="ECO:0000256" key="1">
    <source>
        <dbReference type="ARBA" id="ARBA00023015"/>
    </source>
</evidence>
<dbReference type="InterPro" id="IPR001647">
    <property type="entry name" value="HTH_TetR"/>
</dbReference>
<dbReference type="PANTHER" id="PTHR30055:SF234">
    <property type="entry name" value="HTH-TYPE TRANSCRIPTIONAL REGULATOR BETI"/>
    <property type="match status" value="1"/>
</dbReference>
<dbReference type="OrthoDB" id="9790413at2"/>
<dbReference type="Pfam" id="PF17937">
    <property type="entry name" value="TetR_C_28"/>
    <property type="match status" value="1"/>
</dbReference>
<dbReference type="RefSeq" id="WP_088564606.1">
    <property type="nucleotide sequence ID" value="NZ_CP020946.1"/>
</dbReference>
<dbReference type="AlphaFoldDB" id="A0A1Z3N6H9"/>
<dbReference type="Pfam" id="PF00440">
    <property type="entry name" value="TetR_N"/>
    <property type="match status" value="1"/>
</dbReference>
<organism evidence="6 7">
    <name type="scientific">Bdellovibrio bacteriovorus</name>
    <dbReference type="NCBI Taxonomy" id="959"/>
    <lineage>
        <taxon>Bacteria</taxon>
        <taxon>Pseudomonadati</taxon>
        <taxon>Bdellovibrionota</taxon>
        <taxon>Bdellovibrionia</taxon>
        <taxon>Bdellovibrionales</taxon>
        <taxon>Pseudobdellovibrionaceae</taxon>
        <taxon>Bdellovibrio</taxon>
    </lineage>
</organism>
<dbReference type="Proteomes" id="UP000197003">
    <property type="component" value="Chromosome"/>
</dbReference>